<comment type="caution">
    <text evidence="6">The sequence shown here is derived from an EMBL/GenBank/DDBJ whole genome shotgun (WGS) entry which is preliminary data.</text>
</comment>
<dbReference type="GO" id="GO:0043139">
    <property type="term" value="F:5'-3' DNA helicase activity"/>
    <property type="evidence" value="ECO:0007669"/>
    <property type="project" value="UniProtKB-UniRule"/>
</dbReference>
<dbReference type="Pfam" id="PF13538">
    <property type="entry name" value="UvrD_C_2"/>
    <property type="match status" value="1"/>
</dbReference>
<dbReference type="InterPro" id="IPR041451">
    <property type="entry name" value="RecD2_SH13"/>
</dbReference>
<dbReference type="CDD" id="cd18809">
    <property type="entry name" value="SF1_C_RecD"/>
    <property type="match status" value="1"/>
</dbReference>
<dbReference type="SMART" id="SM00382">
    <property type="entry name" value="AAA"/>
    <property type="match status" value="1"/>
</dbReference>
<feature type="domain" description="AAA+ ATPase" evidence="5">
    <location>
        <begin position="370"/>
        <end position="509"/>
    </location>
</feature>
<name>A0A0R1UZ65_9LACO</name>
<dbReference type="InterPro" id="IPR029493">
    <property type="entry name" value="RecD2-like_HHH"/>
</dbReference>
<comment type="catalytic activity">
    <reaction evidence="3">
        <text>ATP + H2O = ADP + phosphate + H(+)</text>
        <dbReference type="Rhea" id="RHEA:13065"/>
        <dbReference type="ChEBI" id="CHEBI:15377"/>
        <dbReference type="ChEBI" id="CHEBI:15378"/>
        <dbReference type="ChEBI" id="CHEBI:30616"/>
        <dbReference type="ChEBI" id="CHEBI:43474"/>
        <dbReference type="ChEBI" id="CHEBI:456216"/>
        <dbReference type="EC" id="5.6.2.3"/>
    </reaction>
</comment>
<evidence type="ECO:0000256" key="4">
    <source>
        <dbReference type="SAM" id="MobiDB-lite"/>
    </source>
</evidence>
<dbReference type="PATRIC" id="fig|1423742.4.peg.716"/>
<protein>
    <recommendedName>
        <fullName evidence="3">ATP-dependent RecD2 DNA helicase</fullName>
        <ecNumber evidence="3">5.6.2.3</ecNumber>
    </recommendedName>
    <alternativeName>
        <fullName evidence="3">DNA 5'-3' helicase subunit RecD2</fullName>
    </alternativeName>
</protein>
<evidence type="ECO:0000256" key="3">
    <source>
        <dbReference type="HAMAP-Rule" id="MF_01488"/>
    </source>
</evidence>
<dbReference type="GO" id="GO:0005524">
    <property type="term" value="F:ATP binding"/>
    <property type="evidence" value="ECO:0007669"/>
    <property type="project" value="UniProtKB-UniRule"/>
</dbReference>
<keyword evidence="1 3" id="KW-0547">Nucleotide-binding</keyword>
<dbReference type="EC" id="5.6.2.3" evidence="3"/>
<dbReference type="AlphaFoldDB" id="A0A0R1UZ65"/>
<dbReference type="Pfam" id="PF13604">
    <property type="entry name" value="AAA_30"/>
    <property type="match status" value="1"/>
</dbReference>
<evidence type="ECO:0000259" key="5">
    <source>
        <dbReference type="SMART" id="SM00382"/>
    </source>
</evidence>
<keyword evidence="7" id="KW-1185">Reference proteome</keyword>
<dbReference type="GO" id="GO:0016887">
    <property type="term" value="F:ATP hydrolysis activity"/>
    <property type="evidence" value="ECO:0007669"/>
    <property type="project" value="RHEA"/>
</dbReference>
<keyword evidence="2 3" id="KW-0067">ATP-binding</keyword>
<dbReference type="STRING" id="417373.GCA_001570685_01077"/>
<dbReference type="Pfam" id="PF14490">
    <property type="entry name" value="HHH_RecD2"/>
    <property type="match status" value="1"/>
</dbReference>
<keyword evidence="3" id="KW-0238">DNA-binding</keyword>
<dbReference type="SUPFAM" id="SSF52540">
    <property type="entry name" value="P-loop containing nucleoside triphosphate hydrolases"/>
    <property type="match status" value="1"/>
</dbReference>
<dbReference type="Gene3D" id="2.30.30.940">
    <property type="match status" value="1"/>
</dbReference>
<keyword evidence="3" id="KW-0378">Hydrolase</keyword>
<dbReference type="PANTHER" id="PTHR43788">
    <property type="entry name" value="DNA2/NAM7 HELICASE FAMILY MEMBER"/>
    <property type="match status" value="1"/>
</dbReference>
<dbReference type="GO" id="GO:0009338">
    <property type="term" value="C:exodeoxyribonuclease V complex"/>
    <property type="evidence" value="ECO:0007669"/>
    <property type="project" value="TreeGrafter"/>
</dbReference>
<gene>
    <name evidence="3" type="primary">recD2</name>
    <name evidence="6" type="ORF">FC21_GL000686</name>
</gene>
<dbReference type="Pfam" id="PF18335">
    <property type="entry name" value="SH3_13"/>
    <property type="match status" value="1"/>
</dbReference>
<organism evidence="6 7">
    <name type="scientific">Limosilactobacillus equigenerosi DSM 18793 = JCM 14505</name>
    <dbReference type="NCBI Taxonomy" id="1423742"/>
    <lineage>
        <taxon>Bacteria</taxon>
        <taxon>Bacillati</taxon>
        <taxon>Bacillota</taxon>
        <taxon>Bacilli</taxon>
        <taxon>Lactobacillales</taxon>
        <taxon>Lactobacillaceae</taxon>
        <taxon>Limosilactobacillus</taxon>
    </lineage>
</organism>
<dbReference type="InterPro" id="IPR055446">
    <property type="entry name" value="RecD2_N_OB"/>
</dbReference>
<keyword evidence="3" id="KW-0413">Isomerase</keyword>
<dbReference type="InterPro" id="IPR050534">
    <property type="entry name" value="Coronavir_polyprotein_1ab"/>
</dbReference>
<dbReference type="GO" id="GO:0003677">
    <property type="term" value="F:DNA binding"/>
    <property type="evidence" value="ECO:0007669"/>
    <property type="project" value="UniProtKB-UniRule"/>
</dbReference>
<proteinExistence type="inferred from homology"/>
<comment type="function">
    <text evidence="3">DNA-dependent ATPase and ATP-dependent 5'-3' DNA helicase. Has no activity on blunt DNA or DNA with 3'-overhangs, requires at least 10 bases of 5'-ssDNA for helicase activity.</text>
</comment>
<evidence type="ECO:0000313" key="7">
    <source>
        <dbReference type="Proteomes" id="UP000051084"/>
    </source>
</evidence>
<keyword evidence="3" id="KW-0347">Helicase</keyword>
<dbReference type="OrthoDB" id="9803432at2"/>
<dbReference type="RefSeq" id="WP_056995362.1">
    <property type="nucleotide sequence ID" value="NZ_AZGC01000014.1"/>
</dbReference>
<reference evidence="6 7" key="1">
    <citation type="journal article" date="2015" name="Genome Announc.">
        <title>Expanding the biotechnology potential of lactobacilli through comparative genomics of 213 strains and associated genera.</title>
        <authorList>
            <person name="Sun Z."/>
            <person name="Harris H.M."/>
            <person name="McCann A."/>
            <person name="Guo C."/>
            <person name="Argimon S."/>
            <person name="Zhang W."/>
            <person name="Yang X."/>
            <person name="Jeffery I.B."/>
            <person name="Cooney J.C."/>
            <person name="Kagawa T.F."/>
            <person name="Liu W."/>
            <person name="Song Y."/>
            <person name="Salvetti E."/>
            <person name="Wrobel A."/>
            <person name="Rasinkangas P."/>
            <person name="Parkhill J."/>
            <person name="Rea M.C."/>
            <person name="O'Sullivan O."/>
            <person name="Ritari J."/>
            <person name="Douillard F.P."/>
            <person name="Paul Ross R."/>
            <person name="Yang R."/>
            <person name="Briner A.E."/>
            <person name="Felis G.E."/>
            <person name="de Vos W.M."/>
            <person name="Barrangou R."/>
            <person name="Klaenhammer T.R."/>
            <person name="Caufield P.W."/>
            <person name="Cui Y."/>
            <person name="Zhang H."/>
            <person name="O'Toole P.W."/>
        </authorList>
    </citation>
    <scope>NUCLEOTIDE SEQUENCE [LARGE SCALE GENOMIC DNA]</scope>
    <source>
        <strain evidence="6 7">DSM 18793</strain>
    </source>
</reference>
<dbReference type="EMBL" id="AZGC01000014">
    <property type="protein sequence ID" value="KRL95989.1"/>
    <property type="molecule type" value="Genomic_DNA"/>
</dbReference>
<sequence>MAKATTTDYNTPVQHLESVTTTGPTSFIGTVERVIFNRGLFYIAAVTVESAEFEWDTNTITVTGQLGEIKEGDHYEFDGRVVDNPRYGLQFSSTGGHAVMPKNAKELARLIRGRSLGISRPASVSRQIFQALGETAVKRLLDDPSLIETVPDLEYEIKAALRPLFEQLGYGSSTVQIIQRLKSLGFTEWMVNVIFDRYGAQTLTQLDENPYQLAVDLQARGLSFNQIDVMAQNTMQMASDDDRRLAAALLCQTQSLAEQQGGSYVDQKQVLQSCLMGLNANGQAVSSTKLETVYQQLLTKHQLYYEADTGVYPATLYQAEWSIAKRLKALVTQTMAIDEQQVAPILDQVATEQAIEYDDIQRAAMTKALTNSVMLLTGGPGTGKTTILNGIVQSYLKLHADKGEANIKLVAPTGRAAKQINGVTGIEASTIHRLLGLTVDTDPEMMLETGDLTQLNGDLIIVDEMSMTSTRLFATLLAAVGKDCQLILVGDVDQLPSVGPGQVFYDLLNDDHLPQMRLTHIYRQASDSSIIPLAQRINTGEVDEDFFAPTPANKYARRQFVPAQATNVTTMVGKILQLYQNQHQQQLMDMQVLTPFHAGPSGTIALNQSLQALLNPPTATKPEWAVNEQQVLRVGDKVMQTVNDADRNVFNGDVGIIKTLEGNSVTNGDSKAKFSLKMTVDFDGQEVEYERPSQALALQLAYCMTIHKSQGSQSPVVVIPLLAEQFRKLGQRDTILHRNLLYTAVTRTSRALVMLGSPAAFVACAQSPTVYRATSLGERLLAVWDETNENQATPGQAKNKLSSETLSEPSRLTPALVEAQAIDPLIGMDGIKPGGE</sequence>
<dbReference type="InterPro" id="IPR027785">
    <property type="entry name" value="UvrD-like_helicase_C"/>
</dbReference>
<dbReference type="HAMAP" id="MF_01488">
    <property type="entry name" value="RecD2"/>
    <property type="match status" value="1"/>
</dbReference>
<feature type="region of interest" description="Disordered" evidence="4">
    <location>
        <begin position="789"/>
        <end position="809"/>
    </location>
</feature>
<dbReference type="InterPro" id="IPR006345">
    <property type="entry name" value="RecD2"/>
</dbReference>
<dbReference type="Gene3D" id="3.40.50.300">
    <property type="entry name" value="P-loop containing nucleotide triphosphate hydrolases"/>
    <property type="match status" value="2"/>
</dbReference>
<dbReference type="Pfam" id="PF23139">
    <property type="entry name" value="OB_YrrC"/>
    <property type="match status" value="1"/>
</dbReference>
<dbReference type="InterPro" id="IPR003593">
    <property type="entry name" value="AAA+_ATPase"/>
</dbReference>
<dbReference type="CDD" id="cd17933">
    <property type="entry name" value="DEXSc_RecD-like"/>
    <property type="match status" value="1"/>
</dbReference>
<dbReference type="GO" id="GO:0006310">
    <property type="term" value="P:DNA recombination"/>
    <property type="evidence" value="ECO:0007669"/>
    <property type="project" value="InterPro"/>
</dbReference>
<dbReference type="InterPro" id="IPR027417">
    <property type="entry name" value="P-loop_NTPase"/>
</dbReference>
<dbReference type="PANTHER" id="PTHR43788:SF6">
    <property type="entry name" value="DNA HELICASE B"/>
    <property type="match status" value="1"/>
</dbReference>
<dbReference type="NCBIfam" id="TIGR01448">
    <property type="entry name" value="recD_rel"/>
    <property type="match status" value="1"/>
</dbReference>
<dbReference type="GO" id="GO:0017116">
    <property type="term" value="F:single-stranded DNA helicase activity"/>
    <property type="evidence" value="ECO:0007669"/>
    <property type="project" value="TreeGrafter"/>
</dbReference>
<evidence type="ECO:0000256" key="1">
    <source>
        <dbReference type="ARBA" id="ARBA00022741"/>
    </source>
</evidence>
<dbReference type="Gene3D" id="1.10.10.2220">
    <property type="match status" value="1"/>
</dbReference>
<accession>A0A0R1UZ65</accession>
<feature type="binding site" evidence="3">
    <location>
        <begin position="381"/>
        <end position="385"/>
    </location>
    <ligand>
        <name>ATP</name>
        <dbReference type="ChEBI" id="CHEBI:30616"/>
    </ligand>
</feature>
<evidence type="ECO:0000256" key="2">
    <source>
        <dbReference type="ARBA" id="ARBA00022840"/>
    </source>
</evidence>
<comment type="similarity">
    <text evidence="3">Belongs to the RecD family. RecD2 subfamily.</text>
</comment>
<dbReference type="Proteomes" id="UP000051084">
    <property type="component" value="Unassembled WGS sequence"/>
</dbReference>
<evidence type="ECO:0000313" key="6">
    <source>
        <dbReference type="EMBL" id="KRL95989.1"/>
    </source>
</evidence>